<keyword evidence="1" id="KW-0678">Repressor</keyword>
<keyword evidence="4" id="KW-0804">Transcription</keyword>
<keyword evidence="3" id="KW-0238">DNA-binding</keyword>
<evidence type="ECO:0000313" key="6">
    <source>
        <dbReference type="EMBL" id="BAS20376.1"/>
    </source>
</evidence>
<proteinExistence type="predicted"/>
<dbReference type="Gene3D" id="1.10.260.40">
    <property type="entry name" value="lambda repressor-like DNA-binding domains"/>
    <property type="match status" value="1"/>
</dbReference>
<dbReference type="InterPro" id="IPR028082">
    <property type="entry name" value="Peripla_BP_I"/>
</dbReference>
<dbReference type="SUPFAM" id="SSF47413">
    <property type="entry name" value="lambda repressor-like DNA-binding domains"/>
    <property type="match status" value="1"/>
</dbReference>
<dbReference type="Pfam" id="PF13377">
    <property type="entry name" value="Peripla_BP_3"/>
    <property type="match status" value="1"/>
</dbReference>
<accession>A0A0K2RZT4</accession>
<dbReference type="EMBL" id="AP014938">
    <property type="protein sequence ID" value="BAS20376.1"/>
    <property type="molecule type" value="Genomic_DNA"/>
</dbReference>
<evidence type="ECO:0000259" key="5">
    <source>
        <dbReference type="PROSITE" id="PS50932"/>
    </source>
</evidence>
<keyword evidence="2" id="KW-0805">Transcription regulation</keyword>
<dbReference type="SUPFAM" id="SSF53822">
    <property type="entry name" value="Periplasmic binding protein-like I"/>
    <property type="match status" value="1"/>
</dbReference>
<dbReference type="GO" id="GO:0000976">
    <property type="term" value="F:transcription cis-regulatory region binding"/>
    <property type="evidence" value="ECO:0007669"/>
    <property type="project" value="TreeGrafter"/>
</dbReference>
<dbReference type="PANTHER" id="PTHR30146:SF95">
    <property type="entry name" value="RIBOSE OPERON REPRESSOR"/>
    <property type="match status" value="1"/>
</dbReference>
<reference evidence="7" key="1">
    <citation type="submission" date="2015-08" db="EMBL/GenBank/DDBJ databases">
        <title>Complete genome sequence of Rothia mucilaginosa strain NUM-Rm6536.</title>
        <authorList>
            <person name="Nambu T."/>
        </authorList>
    </citation>
    <scope>NUCLEOTIDE SEQUENCE [LARGE SCALE GENOMIC DNA]</scope>
    <source>
        <strain evidence="7">NUM-Rm6536</strain>
    </source>
</reference>
<dbReference type="SMART" id="SM00354">
    <property type="entry name" value="HTH_LACI"/>
    <property type="match status" value="1"/>
</dbReference>
<dbReference type="RefSeq" id="WP_060824404.1">
    <property type="nucleotide sequence ID" value="NZ_AP014938.1"/>
</dbReference>
<dbReference type="CDD" id="cd06291">
    <property type="entry name" value="PBP1_Qymf-like"/>
    <property type="match status" value="1"/>
</dbReference>
<dbReference type="PANTHER" id="PTHR30146">
    <property type="entry name" value="LACI-RELATED TRANSCRIPTIONAL REPRESSOR"/>
    <property type="match status" value="1"/>
</dbReference>
<gene>
    <name evidence="6" type="ORF">RM6536_1129</name>
</gene>
<dbReference type="InterPro" id="IPR010982">
    <property type="entry name" value="Lambda_DNA-bd_dom_sf"/>
</dbReference>
<name>A0A0K2RZT4_9MICC</name>
<feature type="domain" description="HTH lacI-type" evidence="5">
    <location>
        <begin position="4"/>
        <end position="58"/>
    </location>
</feature>
<dbReference type="Pfam" id="PF00356">
    <property type="entry name" value="LacI"/>
    <property type="match status" value="1"/>
</dbReference>
<evidence type="ECO:0000256" key="4">
    <source>
        <dbReference type="ARBA" id="ARBA00023163"/>
    </source>
</evidence>
<sequence length="358" mass="39610">MAKPKLSDVAALAGVSPTTVSRVLNNRGYLSESTRTKVHEAMRELGYRPNAIARSLQGQRSQMVGLIFPTVANPFYGEMVYRLESHLAEEGYRVILCNSDDHPEQEKRYLEMLFANQVDGIISGAHSDALVNIPHAQAPLVTVDRLESGFYPNIRSDNYGGARAATEHLIATGSQNIVHVTSTLGEHNERQRGYREAMLEAGLIPEFVELGFRPSLGIKREVLYRYLDERAESPEPVDAVFASNDNYAALALGWARARNIRVPEDFQVVGYDGTQSVQLLMPELATVVQPIEGMAKRTAQRLLELIELQQGESAEEDTPPISQPEDVLPVELHLGATVRSIPNLDQIQPDTSAPDELQ</sequence>
<dbReference type="AlphaFoldDB" id="A0A0K2RZT4"/>
<dbReference type="Proteomes" id="UP000066203">
    <property type="component" value="Chromosome"/>
</dbReference>
<dbReference type="InterPro" id="IPR046335">
    <property type="entry name" value="LacI/GalR-like_sensor"/>
</dbReference>
<dbReference type="Gene3D" id="3.40.50.2300">
    <property type="match status" value="2"/>
</dbReference>
<evidence type="ECO:0000256" key="3">
    <source>
        <dbReference type="ARBA" id="ARBA00023125"/>
    </source>
</evidence>
<dbReference type="CDD" id="cd01392">
    <property type="entry name" value="HTH_LacI"/>
    <property type="match status" value="1"/>
</dbReference>
<dbReference type="GO" id="GO:0003700">
    <property type="term" value="F:DNA-binding transcription factor activity"/>
    <property type="evidence" value="ECO:0007669"/>
    <property type="project" value="TreeGrafter"/>
</dbReference>
<organism evidence="6">
    <name type="scientific">Rothia mucilaginosa</name>
    <dbReference type="NCBI Taxonomy" id="43675"/>
    <lineage>
        <taxon>Bacteria</taxon>
        <taxon>Bacillati</taxon>
        <taxon>Actinomycetota</taxon>
        <taxon>Actinomycetes</taxon>
        <taxon>Micrococcales</taxon>
        <taxon>Micrococcaceae</taxon>
        <taxon>Rothia</taxon>
    </lineage>
</organism>
<protein>
    <submittedName>
        <fullName evidence="6">Sucrose operon repressor ScrR</fullName>
    </submittedName>
</protein>
<dbReference type="InterPro" id="IPR000843">
    <property type="entry name" value="HTH_LacI"/>
</dbReference>
<dbReference type="PROSITE" id="PS00356">
    <property type="entry name" value="HTH_LACI_1"/>
    <property type="match status" value="1"/>
</dbReference>
<dbReference type="PATRIC" id="fig|43675.28.peg.1161"/>
<dbReference type="PROSITE" id="PS50932">
    <property type="entry name" value="HTH_LACI_2"/>
    <property type="match status" value="1"/>
</dbReference>
<evidence type="ECO:0000256" key="2">
    <source>
        <dbReference type="ARBA" id="ARBA00023015"/>
    </source>
</evidence>
<evidence type="ECO:0000313" key="7">
    <source>
        <dbReference type="Proteomes" id="UP000066203"/>
    </source>
</evidence>
<evidence type="ECO:0000256" key="1">
    <source>
        <dbReference type="ARBA" id="ARBA00022491"/>
    </source>
</evidence>